<feature type="region of interest" description="Disordered" evidence="1">
    <location>
        <begin position="1"/>
        <end position="27"/>
    </location>
</feature>
<evidence type="ECO:0000259" key="2">
    <source>
        <dbReference type="PROSITE" id="PS50144"/>
    </source>
</evidence>
<dbReference type="Pfam" id="PF22486">
    <property type="entry name" value="MATH_2"/>
    <property type="match status" value="2"/>
</dbReference>
<dbReference type="RefSeq" id="XP_030551836.2">
    <property type="nucleotide sequence ID" value="XM_030695976.2"/>
</dbReference>
<feature type="domain" description="MATH" evidence="2">
    <location>
        <begin position="32"/>
        <end position="164"/>
    </location>
</feature>
<evidence type="ECO:0000256" key="1">
    <source>
        <dbReference type="SAM" id="MobiDB-lite"/>
    </source>
</evidence>
<proteinExistence type="predicted"/>
<dbReference type="PANTHER" id="PTHR46162:SF65">
    <property type="entry name" value="F9D12.8 PROTEIN-RELATED"/>
    <property type="match status" value="1"/>
</dbReference>
<dbReference type="SUPFAM" id="SSF49599">
    <property type="entry name" value="TRAF domain-like"/>
    <property type="match status" value="2"/>
</dbReference>
<feature type="domain" description="MATH" evidence="2">
    <location>
        <begin position="184"/>
        <end position="302"/>
    </location>
</feature>
<dbReference type="InterPro" id="IPR008974">
    <property type="entry name" value="TRAF-like"/>
</dbReference>
<dbReference type="GeneID" id="115756273"/>
<dbReference type="KEGG" id="rarg:115756273"/>
<dbReference type="PROSITE" id="PS50144">
    <property type="entry name" value="MATH"/>
    <property type="match status" value="2"/>
</dbReference>
<dbReference type="AlphaFoldDB" id="A0A8B8QX96"/>
<dbReference type="PANTHER" id="PTHR46162">
    <property type="entry name" value="TRAF-LIKE FAMILY PROTEIN"/>
    <property type="match status" value="1"/>
</dbReference>
<dbReference type="SMART" id="SM00061">
    <property type="entry name" value="MATH"/>
    <property type="match status" value="2"/>
</dbReference>
<dbReference type="Proteomes" id="UP000827889">
    <property type="component" value="Chromosome 7"/>
</dbReference>
<reference evidence="4" key="1">
    <citation type="submission" date="2025-08" db="UniProtKB">
        <authorList>
            <consortium name="RefSeq"/>
        </authorList>
    </citation>
    <scope>IDENTIFICATION</scope>
    <source>
        <tissue evidence="4">Leaf</tissue>
    </source>
</reference>
<evidence type="ECO:0000313" key="3">
    <source>
        <dbReference type="Proteomes" id="UP000827889"/>
    </source>
</evidence>
<dbReference type="Gene3D" id="2.60.210.10">
    <property type="entry name" value="Apoptosis, Tumor Necrosis Factor Receptor Associated Protein 2, Chain A"/>
    <property type="match status" value="2"/>
</dbReference>
<protein>
    <submittedName>
        <fullName evidence="4">Uncharacterized protein LOC115756273 isoform X1</fullName>
    </submittedName>
</protein>
<organism evidence="3 4">
    <name type="scientific">Rhodamnia argentea</name>
    <dbReference type="NCBI Taxonomy" id="178133"/>
    <lineage>
        <taxon>Eukaryota</taxon>
        <taxon>Viridiplantae</taxon>
        <taxon>Streptophyta</taxon>
        <taxon>Embryophyta</taxon>
        <taxon>Tracheophyta</taxon>
        <taxon>Spermatophyta</taxon>
        <taxon>Magnoliopsida</taxon>
        <taxon>eudicotyledons</taxon>
        <taxon>Gunneridae</taxon>
        <taxon>Pentapetalae</taxon>
        <taxon>rosids</taxon>
        <taxon>malvids</taxon>
        <taxon>Myrtales</taxon>
        <taxon>Myrtaceae</taxon>
        <taxon>Myrtoideae</taxon>
        <taxon>Myrteae</taxon>
        <taxon>Australasian group</taxon>
        <taxon>Rhodamnia</taxon>
    </lineage>
</organism>
<sequence length="312" mass="35069">MAKRKREATDSNAAEGGDEDDEITTETREISPAHYVFKIESFSLLSKNDITMYETNDFKVGDQKWRLIIYPDGDKSNKGEDHVSLYLAVSEADPLKVDGEINATVRFFVFDQIRDEYLLREGKNRRFRAMKHKWGIPRFLPLKTFINPSNGYLVDDTCVFGVEVFVAKSLGLGECLTLKASPNSVCHKWKISTFSTSGNGRCSEVFTAGNHNWRLHLYPRGDQHNKDKNLSVYLCLVDSGDQKVKATYTIRLKGKSGETHQMTGDYWFTGPTKKCGMPSSSLPLTTVQDDLAGNDFVVEAEVEVLGTVSKLP</sequence>
<evidence type="ECO:0000313" key="4">
    <source>
        <dbReference type="RefSeq" id="XP_030551836.2"/>
    </source>
</evidence>
<name>A0A8B8QX96_9MYRT</name>
<dbReference type="CDD" id="cd00121">
    <property type="entry name" value="MATH"/>
    <property type="match status" value="2"/>
</dbReference>
<dbReference type="InterPro" id="IPR002083">
    <property type="entry name" value="MATH/TRAF_dom"/>
</dbReference>
<gene>
    <name evidence="4" type="primary">LOC115756273</name>
</gene>
<accession>A0A8B8QX96</accession>
<keyword evidence="3" id="KW-1185">Reference proteome</keyword>